<accession>A0ABR2KVS6</accession>
<gene>
    <name evidence="1" type="ORF">M9Y10_023595</name>
</gene>
<keyword evidence="2" id="KW-1185">Reference proteome</keyword>
<protein>
    <submittedName>
        <fullName evidence="1">Uncharacterized protein</fullName>
    </submittedName>
</protein>
<dbReference type="Proteomes" id="UP001470230">
    <property type="component" value="Unassembled WGS sequence"/>
</dbReference>
<evidence type="ECO:0000313" key="2">
    <source>
        <dbReference type="Proteomes" id="UP001470230"/>
    </source>
</evidence>
<dbReference type="EMBL" id="JAPFFF010000003">
    <property type="protein sequence ID" value="KAK8895153.1"/>
    <property type="molecule type" value="Genomic_DNA"/>
</dbReference>
<organism evidence="1 2">
    <name type="scientific">Tritrichomonas musculus</name>
    <dbReference type="NCBI Taxonomy" id="1915356"/>
    <lineage>
        <taxon>Eukaryota</taxon>
        <taxon>Metamonada</taxon>
        <taxon>Parabasalia</taxon>
        <taxon>Tritrichomonadida</taxon>
        <taxon>Tritrichomonadidae</taxon>
        <taxon>Tritrichomonas</taxon>
    </lineage>
</organism>
<comment type="caution">
    <text evidence="1">The sequence shown here is derived from an EMBL/GenBank/DDBJ whole genome shotgun (WGS) entry which is preliminary data.</text>
</comment>
<reference evidence="1 2" key="1">
    <citation type="submission" date="2024-04" db="EMBL/GenBank/DDBJ databases">
        <title>Tritrichomonas musculus Genome.</title>
        <authorList>
            <person name="Alves-Ferreira E."/>
            <person name="Grigg M."/>
            <person name="Lorenzi H."/>
            <person name="Galac M."/>
        </authorList>
    </citation>
    <scope>NUCLEOTIDE SEQUENCE [LARGE SCALE GENOMIC DNA]</scope>
    <source>
        <strain evidence="1 2">EAF2021</strain>
    </source>
</reference>
<evidence type="ECO:0000313" key="1">
    <source>
        <dbReference type="EMBL" id="KAK8895153.1"/>
    </source>
</evidence>
<name>A0ABR2KVS6_9EUKA</name>
<proteinExistence type="predicted"/>
<sequence>MKKENKWVWRPIQASSLACFSIEKSNEIALPDVVHNASSFEDVLKCYGVDICDDTPTLYDNKPVLGKYIIKGDLEVNGKIICDGEGGGIVSTDFTREPGYPDYTLTNDKLCIDTF</sequence>